<protein>
    <submittedName>
        <fullName evidence="2">Uncharacterized protein</fullName>
    </submittedName>
</protein>
<sequence length="134" mass="15249">MALHNSTRKANFTGQEVSKSDAERLREEFGNLVNSAAQELATQAPTSTATPFDQWHYIEDTIEYSKQNQKKRKAAEWYPSAMPFGDNVAAVDSRPRKRRRCHNKTWRIKDCPGEVHISLPHSLPTVQLSHGTML</sequence>
<feature type="region of interest" description="Disordered" evidence="1">
    <location>
        <begin position="1"/>
        <end position="21"/>
    </location>
</feature>
<organism evidence="2 3">
    <name type="scientific">Ophiobolus disseminans</name>
    <dbReference type="NCBI Taxonomy" id="1469910"/>
    <lineage>
        <taxon>Eukaryota</taxon>
        <taxon>Fungi</taxon>
        <taxon>Dikarya</taxon>
        <taxon>Ascomycota</taxon>
        <taxon>Pezizomycotina</taxon>
        <taxon>Dothideomycetes</taxon>
        <taxon>Pleosporomycetidae</taxon>
        <taxon>Pleosporales</taxon>
        <taxon>Pleosporineae</taxon>
        <taxon>Phaeosphaeriaceae</taxon>
        <taxon>Ophiobolus</taxon>
    </lineage>
</organism>
<reference evidence="2" key="1">
    <citation type="journal article" date="2020" name="Stud. Mycol.">
        <title>101 Dothideomycetes genomes: a test case for predicting lifestyles and emergence of pathogens.</title>
        <authorList>
            <person name="Haridas S."/>
            <person name="Albert R."/>
            <person name="Binder M."/>
            <person name="Bloem J."/>
            <person name="Labutti K."/>
            <person name="Salamov A."/>
            <person name="Andreopoulos B."/>
            <person name="Baker S."/>
            <person name="Barry K."/>
            <person name="Bills G."/>
            <person name="Bluhm B."/>
            <person name="Cannon C."/>
            <person name="Castanera R."/>
            <person name="Culley D."/>
            <person name="Daum C."/>
            <person name="Ezra D."/>
            <person name="Gonzalez J."/>
            <person name="Henrissat B."/>
            <person name="Kuo A."/>
            <person name="Liang C."/>
            <person name="Lipzen A."/>
            <person name="Lutzoni F."/>
            <person name="Magnuson J."/>
            <person name="Mondo S."/>
            <person name="Nolan M."/>
            <person name="Ohm R."/>
            <person name="Pangilinan J."/>
            <person name="Park H.-J."/>
            <person name="Ramirez L."/>
            <person name="Alfaro M."/>
            <person name="Sun H."/>
            <person name="Tritt A."/>
            <person name="Yoshinaga Y."/>
            <person name="Zwiers L.-H."/>
            <person name="Turgeon B."/>
            <person name="Goodwin S."/>
            <person name="Spatafora J."/>
            <person name="Crous P."/>
            <person name="Grigoriev I."/>
        </authorList>
    </citation>
    <scope>NUCLEOTIDE SEQUENCE</scope>
    <source>
        <strain evidence="2">CBS 113818</strain>
    </source>
</reference>
<feature type="compositionally biased region" description="Polar residues" evidence="1">
    <location>
        <begin position="1"/>
        <end position="17"/>
    </location>
</feature>
<name>A0A6A6ZVI4_9PLEO</name>
<proteinExistence type="predicted"/>
<gene>
    <name evidence="2" type="ORF">CC86DRAFT_383783</name>
</gene>
<accession>A0A6A6ZVI4</accession>
<evidence type="ECO:0000256" key="1">
    <source>
        <dbReference type="SAM" id="MobiDB-lite"/>
    </source>
</evidence>
<dbReference type="EMBL" id="MU006229">
    <property type="protein sequence ID" value="KAF2825052.1"/>
    <property type="molecule type" value="Genomic_DNA"/>
</dbReference>
<dbReference type="AlphaFoldDB" id="A0A6A6ZVI4"/>
<keyword evidence="3" id="KW-1185">Reference proteome</keyword>
<evidence type="ECO:0000313" key="2">
    <source>
        <dbReference type="EMBL" id="KAF2825052.1"/>
    </source>
</evidence>
<dbReference type="Proteomes" id="UP000799424">
    <property type="component" value="Unassembled WGS sequence"/>
</dbReference>
<evidence type="ECO:0000313" key="3">
    <source>
        <dbReference type="Proteomes" id="UP000799424"/>
    </source>
</evidence>